<organism evidence="2 3">
    <name type="scientific">Gemmata massiliana</name>
    <dbReference type="NCBI Taxonomy" id="1210884"/>
    <lineage>
        <taxon>Bacteria</taxon>
        <taxon>Pseudomonadati</taxon>
        <taxon>Planctomycetota</taxon>
        <taxon>Planctomycetia</taxon>
        <taxon>Gemmatales</taxon>
        <taxon>Gemmataceae</taxon>
        <taxon>Gemmata</taxon>
    </lineage>
</organism>
<dbReference type="KEGG" id="gms:SOIL9_26760"/>
<feature type="region of interest" description="Disordered" evidence="1">
    <location>
        <begin position="89"/>
        <end position="157"/>
    </location>
</feature>
<reference evidence="2 3" key="1">
    <citation type="submission" date="2019-05" db="EMBL/GenBank/DDBJ databases">
        <authorList>
            <consortium name="Science for Life Laboratories"/>
        </authorList>
    </citation>
    <scope>NUCLEOTIDE SEQUENCE [LARGE SCALE GENOMIC DNA]</scope>
    <source>
        <strain evidence="2">Soil9</strain>
    </source>
</reference>
<protein>
    <recommendedName>
        <fullName evidence="4">Carboxypeptidase regulatory-like domain-containing protein</fullName>
    </recommendedName>
</protein>
<keyword evidence="3" id="KW-1185">Reference proteome</keyword>
<dbReference type="PROSITE" id="PS51257">
    <property type="entry name" value="PROKAR_LIPOPROTEIN"/>
    <property type="match status" value="1"/>
</dbReference>
<dbReference type="AlphaFoldDB" id="A0A6P2D114"/>
<proteinExistence type="predicted"/>
<evidence type="ECO:0008006" key="4">
    <source>
        <dbReference type="Google" id="ProtNLM"/>
    </source>
</evidence>
<dbReference type="EMBL" id="LR593886">
    <property type="protein sequence ID" value="VTR95038.1"/>
    <property type="molecule type" value="Genomic_DNA"/>
</dbReference>
<name>A0A6P2D114_9BACT</name>
<gene>
    <name evidence="2" type="ORF">SOIL9_26760</name>
</gene>
<dbReference type="Proteomes" id="UP000464178">
    <property type="component" value="Chromosome"/>
</dbReference>
<dbReference type="RefSeq" id="WP_162669506.1">
    <property type="nucleotide sequence ID" value="NZ_LR593886.1"/>
</dbReference>
<evidence type="ECO:0000313" key="2">
    <source>
        <dbReference type="EMBL" id="VTR95038.1"/>
    </source>
</evidence>
<feature type="region of interest" description="Disordered" evidence="1">
    <location>
        <begin position="168"/>
        <end position="187"/>
    </location>
</feature>
<evidence type="ECO:0000313" key="3">
    <source>
        <dbReference type="Proteomes" id="UP000464178"/>
    </source>
</evidence>
<evidence type="ECO:0000256" key="1">
    <source>
        <dbReference type="SAM" id="MobiDB-lite"/>
    </source>
</evidence>
<sequence length="187" mass="19225">MPRVAWLRLRIVPGAFLCAAAVLISSCSRRESAEVTGKVTLNGEPVTAGTVYFVSADDSTLTGGGPLGPDGTFKAQAPVGKVKVAVQTAAFKPRPKDQPSGSGPPPGQKGGPPAWAKDSSKKDSARPPSSDAFTKTSGGDPDGAKVGTKYVSIPDKYEKVDTSELTFEVKPGGNDLGEIKLSGPAKK</sequence>
<accession>A0A6P2D114</accession>